<proteinExistence type="predicted"/>
<organism evidence="1 2">
    <name type="scientific">Rhododendron simsii</name>
    <name type="common">Sims's rhododendron</name>
    <dbReference type="NCBI Taxonomy" id="118357"/>
    <lineage>
        <taxon>Eukaryota</taxon>
        <taxon>Viridiplantae</taxon>
        <taxon>Streptophyta</taxon>
        <taxon>Embryophyta</taxon>
        <taxon>Tracheophyta</taxon>
        <taxon>Spermatophyta</taxon>
        <taxon>Magnoliopsida</taxon>
        <taxon>eudicotyledons</taxon>
        <taxon>Gunneridae</taxon>
        <taxon>Pentapetalae</taxon>
        <taxon>asterids</taxon>
        <taxon>Ericales</taxon>
        <taxon>Ericaceae</taxon>
        <taxon>Ericoideae</taxon>
        <taxon>Rhodoreae</taxon>
        <taxon>Rhododendron</taxon>
    </lineage>
</organism>
<sequence>MAQEVRCLLSLCSLTPSTPLTLTPSANTSILPHICRLTTRPPTSAKCSREEDRQNHWKKAPTRCLTESPTLDERRRLQGHLSGKGRAPFLIFVSFVD</sequence>
<dbReference type="OrthoDB" id="10512394at2759"/>
<accession>A0A834LVH5</accession>
<protein>
    <submittedName>
        <fullName evidence="1">Uncharacterized protein</fullName>
    </submittedName>
</protein>
<reference evidence="1" key="1">
    <citation type="submission" date="2019-11" db="EMBL/GenBank/DDBJ databases">
        <authorList>
            <person name="Liu Y."/>
            <person name="Hou J."/>
            <person name="Li T.-Q."/>
            <person name="Guan C.-H."/>
            <person name="Wu X."/>
            <person name="Wu H.-Z."/>
            <person name="Ling F."/>
            <person name="Zhang R."/>
            <person name="Shi X.-G."/>
            <person name="Ren J.-P."/>
            <person name="Chen E.-F."/>
            <person name="Sun J.-M."/>
        </authorList>
    </citation>
    <scope>NUCLEOTIDE SEQUENCE</scope>
    <source>
        <strain evidence="1">Adult_tree_wgs_1</strain>
        <tissue evidence="1">Leaves</tissue>
    </source>
</reference>
<evidence type="ECO:0000313" key="2">
    <source>
        <dbReference type="Proteomes" id="UP000626092"/>
    </source>
</evidence>
<comment type="caution">
    <text evidence="1">The sequence shown here is derived from an EMBL/GenBank/DDBJ whole genome shotgun (WGS) entry which is preliminary data.</text>
</comment>
<name>A0A834LVH5_RHOSS</name>
<dbReference type="Proteomes" id="UP000626092">
    <property type="component" value="Unassembled WGS sequence"/>
</dbReference>
<keyword evidence="2" id="KW-1185">Reference proteome</keyword>
<dbReference type="EMBL" id="WJXA01000002">
    <property type="protein sequence ID" value="KAF7149639.1"/>
    <property type="molecule type" value="Genomic_DNA"/>
</dbReference>
<evidence type="ECO:0000313" key="1">
    <source>
        <dbReference type="EMBL" id="KAF7149639.1"/>
    </source>
</evidence>
<gene>
    <name evidence="1" type="ORF">RHSIM_Rhsim02G0142000</name>
</gene>
<dbReference type="AlphaFoldDB" id="A0A834LVH5"/>